<dbReference type="PANTHER" id="PTHR45138">
    <property type="entry name" value="REGULATORY COMPONENTS OF SENSORY TRANSDUCTION SYSTEM"/>
    <property type="match status" value="1"/>
</dbReference>
<keyword evidence="7" id="KW-1185">Reference proteome</keyword>
<feature type="transmembrane region" description="Helical" evidence="4">
    <location>
        <begin position="135"/>
        <end position="158"/>
    </location>
</feature>
<dbReference type="InterPro" id="IPR050469">
    <property type="entry name" value="Diguanylate_Cyclase"/>
</dbReference>
<evidence type="ECO:0000256" key="1">
    <source>
        <dbReference type="ARBA" id="ARBA00012528"/>
    </source>
</evidence>
<dbReference type="PROSITE" id="PS50887">
    <property type="entry name" value="GGDEF"/>
    <property type="match status" value="1"/>
</dbReference>
<evidence type="ECO:0000259" key="5">
    <source>
        <dbReference type="PROSITE" id="PS50887"/>
    </source>
</evidence>
<feature type="transmembrane region" description="Helical" evidence="4">
    <location>
        <begin position="239"/>
        <end position="259"/>
    </location>
</feature>
<keyword evidence="4" id="KW-1133">Transmembrane helix</keyword>
<feature type="domain" description="GGDEF" evidence="5">
    <location>
        <begin position="303"/>
        <end position="439"/>
    </location>
</feature>
<evidence type="ECO:0000313" key="6">
    <source>
        <dbReference type="EMBL" id="GLQ87489.1"/>
    </source>
</evidence>
<feature type="transmembrane region" description="Helical" evidence="4">
    <location>
        <begin position="103"/>
        <end position="123"/>
    </location>
</feature>
<comment type="caution">
    <text evidence="6">The sequence shown here is derived from an EMBL/GenBank/DDBJ whole genome shotgun (WGS) entry which is preliminary data.</text>
</comment>
<feature type="transmembrane region" description="Helical" evidence="4">
    <location>
        <begin position="170"/>
        <end position="189"/>
    </location>
</feature>
<evidence type="ECO:0000256" key="2">
    <source>
        <dbReference type="ARBA" id="ARBA00034247"/>
    </source>
</evidence>
<dbReference type="SUPFAM" id="SSF55073">
    <property type="entry name" value="Nucleotide cyclase"/>
    <property type="match status" value="1"/>
</dbReference>
<dbReference type="PANTHER" id="PTHR45138:SF9">
    <property type="entry name" value="DIGUANYLATE CYCLASE DGCM-RELATED"/>
    <property type="match status" value="1"/>
</dbReference>
<feature type="transmembrane region" description="Helical" evidence="4">
    <location>
        <begin position="210"/>
        <end position="233"/>
    </location>
</feature>
<evidence type="ECO:0000256" key="4">
    <source>
        <dbReference type="SAM" id="Phobius"/>
    </source>
</evidence>
<dbReference type="CDD" id="cd01949">
    <property type="entry name" value="GGDEF"/>
    <property type="match status" value="1"/>
</dbReference>
<organism evidence="6 7">
    <name type="scientific">Dyella flagellata</name>
    <dbReference type="NCBI Taxonomy" id="1867833"/>
    <lineage>
        <taxon>Bacteria</taxon>
        <taxon>Pseudomonadati</taxon>
        <taxon>Pseudomonadota</taxon>
        <taxon>Gammaproteobacteria</taxon>
        <taxon>Lysobacterales</taxon>
        <taxon>Rhodanobacteraceae</taxon>
        <taxon>Dyella</taxon>
    </lineage>
</organism>
<dbReference type="SMART" id="SM00267">
    <property type="entry name" value="GGDEF"/>
    <property type="match status" value="1"/>
</dbReference>
<gene>
    <name evidence="6" type="ORF">GCM10007898_10550</name>
</gene>
<dbReference type="InterPro" id="IPR000160">
    <property type="entry name" value="GGDEF_dom"/>
</dbReference>
<dbReference type="NCBIfam" id="TIGR00254">
    <property type="entry name" value="GGDEF"/>
    <property type="match status" value="1"/>
</dbReference>
<dbReference type="Proteomes" id="UP001156627">
    <property type="component" value="Unassembled WGS sequence"/>
</dbReference>
<sequence>MASLCVAALIALLVLLAWMFKDLRPGYPHGWYLMKFDTAAGILLSAASLLLLSSGRAPSRLWSGRALALLILLLAVAPLYEHLSGRSTGLDTLVVTDPTSDKPGLMSTQTAAYLLLMALSLLIATLPHRLSGVTVVVLTLLLALHTLIIFSGYCYGAVQLFGQSMSTRTSPHTLLCMLLLAVALIGWRTQLGYFSALSGQGLGSQLARKVLPLVLLLPFVLMLISSAMASAGWLAPQVAVGLTIALMAAALAALVALMGRRINHLEQGLRELSLNDELTGVLNFRGFEWLGEQSFREAQRSRTVLTLLVFRVEGVKEISDTYGQEASSHLIQDMARMLRESFDPADIVARTGNDEFVVITKDENTGGVIALMRIGEAMEALNAAGGSYKARFSVGEATSDPDADESFHDLIEKAGLRRRERWRVEHVLSGEGDRNVAAPPRSAKLQHSFDDASS</sequence>
<dbReference type="InterPro" id="IPR043128">
    <property type="entry name" value="Rev_trsase/Diguanyl_cyclase"/>
</dbReference>
<comment type="catalytic activity">
    <reaction evidence="2">
        <text>2 GTP = 3',3'-c-di-GMP + 2 diphosphate</text>
        <dbReference type="Rhea" id="RHEA:24898"/>
        <dbReference type="ChEBI" id="CHEBI:33019"/>
        <dbReference type="ChEBI" id="CHEBI:37565"/>
        <dbReference type="ChEBI" id="CHEBI:58805"/>
        <dbReference type="EC" id="2.7.7.65"/>
    </reaction>
</comment>
<dbReference type="EC" id="2.7.7.65" evidence="1"/>
<protein>
    <recommendedName>
        <fullName evidence="1">diguanylate cyclase</fullName>
        <ecNumber evidence="1">2.7.7.65</ecNumber>
    </recommendedName>
</protein>
<dbReference type="Pfam" id="PF00990">
    <property type="entry name" value="GGDEF"/>
    <property type="match status" value="1"/>
</dbReference>
<feature type="transmembrane region" description="Helical" evidence="4">
    <location>
        <begin position="29"/>
        <end position="52"/>
    </location>
</feature>
<name>A0ABQ5X8C1_9GAMM</name>
<evidence type="ECO:0000256" key="3">
    <source>
        <dbReference type="SAM" id="MobiDB-lite"/>
    </source>
</evidence>
<evidence type="ECO:0000313" key="7">
    <source>
        <dbReference type="Proteomes" id="UP001156627"/>
    </source>
</evidence>
<keyword evidence="4" id="KW-0472">Membrane</keyword>
<dbReference type="Gene3D" id="3.30.70.270">
    <property type="match status" value="1"/>
</dbReference>
<feature type="region of interest" description="Disordered" evidence="3">
    <location>
        <begin position="428"/>
        <end position="454"/>
    </location>
</feature>
<keyword evidence="4" id="KW-0812">Transmembrane</keyword>
<dbReference type="EMBL" id="BSOA01000006">
    <property type="protein sequence ID" value="GLQ87489.1"/>
    <property type="molecule type" value="Genomic_DNA"/>
</dbReference>
<reference evidence="7" key="1">
    <citation type="journal article" date="2019" name="Int. J. Syst. Evol. Microbiol.">
        <title>The Global Catalogue of Microorganisms (GCM) 10K type strain sequencing project: providing services to taxonomists for standard genome sequencing and annotation.</title>
        <authorList>
            <consortium name="The Broad Institute Genomics Platform"/>
            <consortium name="The Broad Institute Genome Sequencing Center for Infectious Disease"/>
            <person name="Wu L."/>
            <person name="Ma J."/>
        </authorList>
    </citation>
    <scope>NUCLEOTIDE SEQUENCE [LARGE SCALE GENOMIC DNA]</scope>
    <source>
        <strain evidence="7">NBRC 111981</strain>
    </source>
</reference>
<accession>A0ABQ5X8C1</accession>
<dbReference type="InterPro" id="IPR029787">
    <property type="entry name" value="Nucleotide_cyclase"/>
</dbReference>
<proteinExistence type="predicted"/>
<feature type="transmembrane region" description="Helical" evidence="4">
    <location>
        <begin position="64"/>
        <end position="83"/>
    </location>
</feature>